<feature type="transmembrane region" description="Helical" evidence="1">
    <location>
        <begin position="179"/>
        <end position="206"/>
    </location>
</feature>
<feature type="transmembrane region" description="Helical" evidence="1">
    <location>
        <begin position="141"/>
        <end position="167"/>
    </location>
</feature>
<dbReference type="EMBL" id="CP096019">
    <property type="protein sequence ID" value="UPM43207.1"/>
    <property type="molecule type" value="Genomic_DNA"/>
</dbReference>
<dbReference type="PANTHER" id="PTHR43471:SF1">
    <property type="entry name" value="ABC TRANSPORTER PERMEASE PROTEIN NOSY-RELATED"/>
    <property type="match status" value="1"/>
</dbReference>
<proteinExistence type="predicted"/>
<dbReference type="GO" id="GO:0005886">
    <property type="term" value="C:plasma membrane"/>
    <property type="evidence" value="ECO:0007669"/>
    <property type="project" value="UniProtKB-SubCell"/>
</dbReference>
<feature type="transmembrane region" description="Helical" evidence="1">
    <location>
        <begin position="61"/>
        <end position="82"/>
    </location>
</feature>
<keyword evidence="1" id="KW-1133">Transmembrane helix</keyword>
<dbReference type="GO" id="GO:0140359">
    <property type="term" value="F:ABC-type transporter activity"/>
    <property type="evidence" value="ECO:0007669"/>
    <property type="project" value="InterPro"/>
</dbReference>
<dbReference type="RefSeq" id="WP_247993875.1">
    <property type="nucleotide sequence ID" value="NZ_CP096019.1"/>
</dbReference>
<keyword evidence="1" id="KW-0812">Transmembrane</keyword>
<feature type="transmembrane region" description="Helical" evidence="1">
    <location>
        <begin position="19"/>
        <end position="41"/>
    </location>
</feature>
<feature type="transmembrane region" description="Helical" evidence="1">
    <location>
        <begin position="109"/>
        <end position="135"/>
    </location>
</feature>
<dbReference type="AlphaFoldDB" id="A0A8U0A5L5"/>
<keyword evidence="3" id="KW-1185">Reference proteome</keyword>
<feature type="transmembrane region" description="Helical" evidence="1">
    <location>
        <begin position="251"/>
        <end position="272"/>
    </location>
</feature>
<name>A0A8U0A5L5_9EURY</name>
<evidence type="ECO:0000256" key="1">
    <source>
        <dbReference type="SAM" id="Phobius"/>
    </source>
</evidence>
<evidence type="ECO:0000313" key="3">
    <source>
        <dbReference type="Proteomes" id="UP000831768"/>
    </source>
</evidence>
<keyword evidence="1" id="KW-0472">Membrane</keyword>
<dbReference type="PANTHER" id="PTHR43471">
    <property type="entry name" value="ABC TRANSPORTER PERMEASE"/>
    <property type="match status" value="1"/>
</dbReference>
<gene>
    <name evidence="2" type="ORF">MW046_01870</name>
</gene>
<reference evidence="2" key="1">
    <citation type="submission" date="2022-04" db="EMBL/GenBank/DDBJ databases">
        <title>Halocatena sp. nov., isolated from a salt lake.</title>
        <authorList>
            <person name="Cui H.-L."/>
        </authorList>
    </citation>
    <scope>NUCLEOTIDE SEQUENCE</scope>
    <source>
        <strain evidence="2">AD-1</strain>
    </source>
</reference>
<dbReference type="GeneID" id="71926755"/>
<sequence length="282" mass="30427">MSWAIVAQKDFRDAGRSKLLWVVSLLFILFAAGSAFLYAQIPAIQQGGANDVISSLGFVDFLQTPVTMLVPIIGLMLGYKAISGEVENGSVKLLLSLPHRRSSVVMGKLIGRVSVLTVSIVVGFAVATAVMLALYPEMSPGRFALFVLLAVLFGAAYVSIGIGFSALTKSTTKAGAGIFGVYLLFNWLWETIGIGIDWIISGTFFFRQGIPDWFLLYTQLSPNGAFSTVTAAMVSEASFNEVFTSQPGDPFYLSAWFALLILIAWIVLPAALGTLRFRSVDL</sequence>
<accession>A0A8U0A5L5</accession>
<evidence type="ECO:0000313" key="2">
    <source>
        <dbReference type="EMBL" id="UPM43207.1"/>
    </source>
</evidence>
<dbReference type="KEGG" id="haad:MW046_01870"/>
<dbReference type="Proteomes" id="UP000831768">
    <property type="component" value="Chromosome"/>
</dbReference>
<organism evidence="2 3">
    <name type="scientific">Halocatena salina</name>
    <dbReference type="NCBI Taxonomy" id="2934340"/>
    <lineage>
        <taxon>Archaea</taxon>
        <taxon>Methanobacteriati</taxon>
        <taxon>Methanobacteriota</taxon>
        <taxon>Stenosarchaea group</taxon>
        <taxon>Halobacteria</taxon>
        <taxon>Halobacteriales</taxon>
        <taxon>Natronomonadaceae</taxon>
        <taxon>Halocatena</taxon>
    </lineage>
</organism>
<protein>
    <submittedName>
        <fullName evidence="2">ABC transporter permease</fullName>
    </submittedName>
</protein>
<dbReference type="Pfam" id="PF12679">
    <property type="entry name" value="ABC2_membrane_2"/>
    <property type="match status" value="1"/>
</dbReference>